<dbReference type="AlphaFoldDB" id="A0A7J7IY31"/>
<dbReference type="Pfam" id="PF04791">
    <property type="entry name" value="LMBR1"/>
    <property type="match status" value="1"/>
</dbReference>
<dbReference type="EMBL" id="VXIV02003273">
    <property type="protein sequence ID" value="KAF6018832.1"/>
    <property type="molecule type" value="Genomic_DNA"/>
</dbReference>
<evidence type="ECO:0000256" key="4">
    <source>
        <dbReference type="ARBA" id="ARBA00022989"/>
    </source>
</evidence>
<protein>
    <submittedName>
        <fullName evidence="7">Uncharacterized protein</fullName>
    </submittedName>
</protein>
<keyword evidence="4 6" id="KW-1133">Transmembrane helix</keyword>
<keyword evidence="5 6" id="KW-0472">Membrane</keyword>
<comment type="caution">
    <text evidence="7">The sequence shown here is derived from an EMBL/GenBank/DDBJ whole genome shotgun (WGS) entry which is preliminary data.</text>
</comment>
<name>A0A7J7IY31_BUGNE</name>
<dbReference type="PANTHER" id="PTHR21355">
    <property type="entry name" value="G-PROTEIN COUPLED RECEPTOR-ASSOCIATED PROTEIN LMBRD2"/>
    <property type="match status" value="1"/>
</dbReference>
<gene>
    <name evidence="7" type="ORF">EB796_022881</name>
</gene>
<dbReference type="OrthoDB" id="203099at2759"/>
<evidence type="ECO:0000256" key="3">
    <source>
        <dbReference type="ARBA" id="ARBA00022692"/>
    </source>
</evidence>
<comment type="similarity">
    <text evidence="2">Belongs to the LIMR family.</text>
</comment>
<dbReference type="GO" id="GO:0016020">
    <property type="term" value="C:membrane"/>
    <property type="evidence" value="ECO:0007669"/>
    <property type="project" value="UniProtKB-SubCell"/>
</dbReference>
<evidence type="ECO:0000256" key="6">
    <source>
        <dbReference type="SAM" id="Phobius"/>
    </source>
</evidence>
<sequence>MRKMADHFAVFVLGLLAVFAVSLFTLYSYSNIRKQHVIVTVATLIAWYSSFIIVFILPLDISATKYKQCQKDHNCSLENSNNPRNRSSPWILSKHDNCVEPIFMSVCRALVMGSPNCALGVLEDCLLGCTSSYMASFTNNEFLCQCRRVYCDWQTEVGYYS</sequence>
<organism evidence="7 8">
    <name type="scientific">Bugula neritina</name>
    <name type="common">Brown bryozoan</name>
    <name type="synonym">Sertularia neritina</name>
    <dbReference type="NCBI Taxonomy" id="10212"/>
    <lineage>
        <taxon>Eukaryota</taxon>
        <taxon>Metazoa</taxon>
        <taxon>Spiralia</taxon>
        <taxon>Lophotrochozoa</taxon>
        <taxon>Bryozoa</taxon>
        <taxon>Gymnolaemata</taxon>
        <taxon>Cheilostomatida</taxon>
        <taxon>Flustrina</taxon>
        <taxon>Buguloidea</taxon>
        <taxon>Bugulidae</taxon>
        <taxon>Bugula</taxon>
    </lineage>
</organism>
<reference evidence="7" key="1">
    <citation type="submission" date="2020-06" db="EMBL/GenBank/DDBJ databases">
        <title>Draft genome of Bugula neritina, a colonial animal packing powerful symbionts and potential medicines.</title>
        <authorList>
            <person name="Rayko M."/>
        </authorList>
    </citation>
    <scope>NUCLEOTIDE SEQUENCE [LARGE SCALE GENOMIC DNA]</scope>
    <source>
        <strain evidence="7">Kwan_BN1</strain>
    </source>
</reference>
<evidence type="ECO:0000256" key="2">
    <source>
        <dbReference type="ARBA" id="ARBA00010487"/>
    </source>
</evidence>
<feature type="transmembrane region" description="Helical" evidence="6">
    <location>
        <begin position="36"/>
        <end position="57"/>
    </location>
</feature>
<dbReference type="Proteomes" id="UP000593567">
    <property type="component" value="Unassembled WGS sequence"/>
</dbReference>
<keyword evidence="8" id="KW-1185">Reference proteome</keyword>
<keyword evidence="3 6" id="KW-0812">Transmembrane</keyword>
<evidence type="ECO:0000256" key="1">
    <source>
        <dbReference type="ARBA" id="ARBA00004141"/>
    </source>
</evidence>
<evidence type="ECO:0000313" key="7">
    <source>
        <dbReference type="EMBL" id="KAF6018832.1"/>
    </source>
</evidence>
<evidence type="ECO:0000256" key="5">
    <source>
        <dbReference type="ARBA" id="ARBA00023136"/>
    </source>
</evidence>
<evidence type="ECO:0000313" key="8">
    <source>
        <dbReference type="Proteomes" id="UP000593567"/>
    </source>
</evidence>
<comment type="subcellular location">
    <subcellularLocation>
        <location evidence="1">Membrane</location>
        <topology evidence="1">Multi-pass membrane protein</topology>
    </subcellularLocation>
</comment>
<dbReference type="InterPro" id="IPR006876">
    <property type="entry name" value="LMBR1-like_membr_prot"/>
</dbReference>
<dbReference type="PANTHER" id="PTHR21355:SF0">
    <property type="entry name" value="G-PROTEIN COUPLED RECEPTOR-ASSOCIATED PROTEIN LMBRD2"/>
    <property type="match status" value="1"/>
</dbReference>
<dbReference type="InterPro" id="IPR051584">
    <property type="entry name" value="GPCR-associated_LMBR1"/>
</dbReference>
<accession>A0A7J7IY31</accession>
<proteinExistence type="inferred from homology"/>